<comment type="subcellular location">
    <subcellularLocation>
        <location evidence="1">Secreted</location>
    </subcellularLocation>
</comment>
<evidence type="ECO:0000313" key="17">
    <source>
        <dbReference type="Ensembl" id="ENSCMUP00000003502.1"/>
    </source>
</evidence>
<evidence type="ECO:0000313" key="18">
    <source>
        <dbReference type="Proteomes" id="UP000694553"/>
    </source>
</evidence>
<dbReference type="PANTHER" id="PTHR24255:SF27">
    <property type="entry name" value="HAPTOGLOBIN-RELATED PROTEIN"/>
    <property type="match status" value="1"/>
</dbReference>
<keyword evidence="5" id="KW-0929">Antimicrobial</keyword>
<evidence type="ECO:0000256" key="11">
    <source>
        <dbReference type="ARBA" id="ARBA00023157"/>
    </source>
</evidence>
<keyword evidence="8" id="KW-0732">Signal</keyword>
<evidence type="ECO:0000256" key="6">
    <source>
        <dbReference type="ARBA" id="ARBA00022542"/>
    </source>
</evidence>
<evidence type="ECO:0000256" key="5">
    <source>
        <dbReference type="ARBA" id="ARBA00022529"/>
    </source>
</evidence>
<dbReference type="PROSITE" id="PS50240">
    <property type="entry name" value="TRYPSIN_DOM"/>
    <property type="match status" value="1"/>
</dbReference>
<dbReference type="GO" id="GO:0072562">
    <property type="term" value="C:blood microparticle"/>
    <property type="evidence" value="ECO:0007669"/>
    <property type="project" value="TreeGrafter"/>
</dbReference>
<dbReference type="AlphaFoldDB" id="A0A8C3D9H3"/>
<dbReference type="InterPro" id="IPR035976">
    <property type="entry name" value="Sushi/SCR/CCP_sf"/>
</dbReference>
<keyword evidence="11" id="KW-1015">Disulfide bond</keyword>
<evidence type="ECO:0000256" key="12">
    <source>
        <dbReference type="ARBA" id="ARBA00023180"/>
    </source>
</evidence>
<organism evidence="17 18">
    <name type="scientific">Corvus moneduloides</name>
    <name type="common">New Caledonian crow</name>
    <dbReference type="NCBI Taxonomy" id="1196302"/>
    <lineage>
        <taxon>Eukaryota</taxon>
        <taxon>Metazoa</taxon>
        <taxon>Chordata</taxon>
        <taxon>Craniata</taxon>
        <taxon>Vertebrata</taxon>
        <taxon>Euteleostomi</taxon>
        <taxon>Archelosauria</taxon>
        <taxon>Archosauria</taxon>
        <taxon>Dinosauria</taxon>
        <taxon>Saurischia</taxon>
        <taxon>Theropoda</taxon>
        <taxon>Coelurosauria</taxon>
        <taxon>Aves</taxon>
        <taxon>Neognathae</taxon>
        <taxon>Neoaves</taxon>
        <taxon>Telluraves</taxon>
        <taxon>Australaves</taxon>
        <taxon>Passeriformes</taxon>
        <taxon>Corvoidea</taxon>
        <taxon>Corvidae</taxon>
        <taxon>Corvus</taxon>
    </lineage>
</organism>
<dbReference type="FunFam" id="2.40.10.10:FF:000054">
    <property type="entry name" value="Complement C1r subcomponent"/>
    <property type="match status" value="1"/>
</dbReference>
<comment type="function">
    <text evidence="14">As a result of hemolysis, hemoglobin is found to accumulate in the kidney and is secreted in the urine. Haptoglobin captures, and combines with free plasma hemoglobin to allow hepatic recycling of heme iron and to prevent kidney damage. Haptoglobin also acts as an antioxidant, has antibacterial activity and plays a role in modulating many aspects of the acute phase response. Hemoglobin/haptoglobin complexes are rapidly cleared by the macrophage CD163 scavenger receptor expressed on the surface of liver Kupfer cells through an endocytic lysosomal degradation pathway.</text>
</comment>
<name>A0A8C3D9H3_CORMO</name>
<gene>
    <name evidence="17" type="primary">LOC116450105</name>
</gene>
<dbReference type="SUPFAM" id="SSF57535">
    <property type="entry name" value="Complement control module/SCR domain"/>
    <property type="match status" value="1"/>
</dbReference>
<keyword evidence="10" id="KW-0044">Antibiotic</keyword>
<reference evidence="18" key="1">
    <citation type="submission" date="2019-10" db="EMBL/GenBank/DDBJ databases">
        <title>Corvus moneduloides (New Caledonian crow) genome, bCorMon1, primary haplotype.</title>
        <authorList>
            <person name="Rutz C."/>
            <person name="Fungtammasan C."/>
            <person name="Mountcastle J."/>
            <person name="Formenti G."/>
            <person name="Chow W."/>
            <person name="Howe K."/>
            <person name="Steele M.P."/>
            <person name="Fernandes J."/>
            <person name="Gilbert M.T.P."/>
            <person name="Fedrigo O."/>
            <person name="Jarvis E.D."/>
            <person name="Gemmell N."/>
        </authorList>
    </citation>
    <scope>NUCLEOTIDE SEQUENCE [LARGE SCALE GENOMIC DNA]</scope>
</reference>
<sequence length="322" mass="35597">LLPAELSIAGLAWSVLGTAAATERRCAKPVEIEHGHVEHLVGYHCDPYYQLRSSGDGTYKCDESQVWVSPEAVKDVPVCEPVCGKPKNHPPRQCITGVMLAPKGSFPWQGWMVTRHNLTVRATLIGDQWLLNTGRNVYLNIHSENATLEEIAPTLQLFLGSREHYPQAVDLALLKLKQKQKVLLGEEVKRICLAQKGYVHPGQVGYISGWGCSATFGFPDRLKYVMLLVAESEQCWEYYSAQDVSYWVQPILGNDTFCVGMSELREDPCYGDAGGAFAVQDPDDDTWYAGGIVSYDKTCTAAKYGVDVKHVLAWVKETVAAG</sequence>
<accession>A0A8C3D9H3</accession>
<dbReference type="Ensembl" id="ENSCMUT00000003793.2">
    <property type="protein sequence ID" value="ENSCMUP00000003502.1"/>
    <property type="gene ID" value="ENSCMUG00000002370.2"/>
</dbReference>
<dbReference type="GO" id="GO:0016209">
    <property type="term" value="F:antioxidant activity"/>
    <property type="evidence" value="ECO:0007669"/>
    <property type="project" value="UniProtKB-KW"/>
</dbReference>
<dbReference type="InterPro" id="IPR000436">
    <property type="entry name" value="Sushi_SCR_CCP_dom"/>
</dbReference>
<evidence type="ECO:0000256" key="10">
    <source>
        <dbReference type="ARBA" id="ARBA00023022"/>
    </source>
</evidence>
<dbReference type="GO" id="GO:0004252">
    <property type="term" value="F:serine-type endopeptidase activity"/>
    <property type="evidence" value="ECO:0007669"/>
    <property type="project" value="InterPro"/>
</dbReference>
<evidence type="ECO:0000256" key="13">
    <source>
        <dbReference type="ARBA" id="ARBA00023227"/>
    </source>
</evidence>
<evidence type="ECO:0000256" key="14">
    <source>
        <dbReference type="ARBA" id="ARBA00025619"/>
    </source>
</evidence>
<dbReference type="InterPro" id="IPR009003">
    <property type="entry name" value="Peptidase_S1_PA"/>
</dbReference>
<dbReference type="CDD" id="cd00033">
    <property type="entry name" value="CCP"/>
    <property type="match status" value="1"/>
</dbReference>
<evidence type="ECO:0000256" key="7">
    <source>
        <dbReference type="ARBA" id="ARBA00022659"/>
    </source>
</evidence>
<keyword evidence="9" id="KW-0049">Antioxidant</keyword>
<evidence type="ECO:0000256" key="15">
    <source>
        <dbReference type="ARBA" id="ARBA00046627"/>
    </source>
</evidence>
<keyword evidence="12" id="KW-0325">Glycoprotein</keyword>
<dbReference type="PROSITE" id="PS50923">
    <property type="entry name" value="SUSHI"/>
    <property type="match status" value="1"/>
</dbReference>
<dbReference type="OMA" id="NFRFTEH"/>
<keyword evidence="3" id="KW-0011">Acute phase</keyword>
<dbReference type="InterPro" id="IPR043504">
    <property type="entry name" value="Peptidase_S1_PA_chymotrypsin"/>
</dbReference>
<keyword evidence="7 16" id="KW-0768">Sushi</keyword>
<dbReference type="Proteomes" id="UP000694553">
    <property type="component" value="Unassembled WGS sequence"/>
</dbReference>
<dbReference type="GO" id="GO:0031638">
    <property type="term" value="P:zymogen activation"/>
    <property type="evidence" value="ECO:0007669"/>
    <property type="project" value="TreeGrafter"/>
</dbReference>
<proteinExistence type="predicted"/>
<keyword evidence="4" id="KW-0964">Secreted</keyword>
<comment type="caution">
    <text evidence="16">Lacks conserved residue(s) required for the propagation of feature annotation.</text>
</comment>
<dbReference type="SMART" id="SM00020">
    <property type="entry name" value="Tryp_SPc"/>
    <property type="match status" value="1"/>
</dbReference>
<dbReference type="SUPFAM" id="SSF50494">
    <property type="entry name" value="Trypsin-like serine proteases"/>
    <property type="match status" value="1"/>
</dbReference>
<dbReference type="PANTHER" id="PTHR24255">
    <property type="entry name" value="COMPLEMENT COMPONENT 1, S SUBCOMPONENT-RELATED"/>
    <property type="match status" value="1"/>
</dbReference>
<evidence type="ECO:0000256" key="4">
    <source>
        <dbReference type="ARBA" id="ARBA00022525"/>
    </source>
</evidence>
<evidence type="ECO:0000256" key="9">
    <source>
        <dbReference type="ARBA" id="ARBA00022862"/>
    </source>
</evidence>
<reference evidence="17" key="2">
    <citation type="submission" date="2025-08" db="UniProtKB">
        <authorList>
            <consortium name="Ensembl"/>
        </authorList>
    </citation>
    <scope>IDENTIFICATION</scope>
</reference>
<keyword evidence="6" id="KW-0721">Serine protease homolog</keyword>
<keyword evidence="13" id="KW-0351">Hemoglobin-binding</keyword>
<protein>
    <recommendedName>
        <fullName evidence="2">Haptoglobin</fullName>
    </recommendedName>
</protein>
<dbReference type="Pfam" id="PF00089">
    <property type="entry name" value="Trypsin"/>
    <property type="match status" value="1"/>
</dbReference>
<dbReference type="GO" id="GO:0006953">
    <property type="term" value="P:acute-phase response"/>
    <property type="evidence" value="ECO:0007669"/>
    <property type="project" value="UniProtKB-KW"/>
</dbReference>
<evidence type="ECO:0000256" key="8">
    <source>
        <dbReference type="ARBA" id="ARBA00022729"/>
    </source>
</evidence>
<dbReference type="GO" id="GO:0030492">
    <property type="term" value="F:hemoglobin binding"/>
    <property type="evidence" value="ECO:0007669"/>
    <property type="project" value="UniProtKB-KW"/>
</dbReference>
<dbReference type="Gene3D" id="2.40.10.10">
    <property type="entry name" value="Trypsin-like serine proteases"/>
    <property type="match status" value="2"/>
</dbReference>
<dbReference type="GO" id="GO:0042742">
    <property type="term" value="P:defense response to bacterium"/>
    <property type="evidence" value="ECO:0007669"/>
    <property type="project" value="UniProtKB-KW"/>
</dbReference>
<evidence type="ECO:0000256" key="2">
    <source>
        <dbReference type="ARBA" id="ARBA00014396"/>
    </source>
</evidence>
<evidence type="ECO:0000256" key="1">
    <source>
        <dbReference type="ARBA" id="ARBA00004613"/>
    </source>
</evidence>
<dbReference type="InterPro" id="IPR001254">
    <property type="entry name" value="Trypsin_dom"/>
</dbReference>
<evidence type="ECO:0000256" key="16">
    <source>
        <dbReference type="PROSITE-ProRule" id="PRU00302"/>
    </source>
</evidence>
<reference evidence="17" key="3">
    <citation type="submission" date="2025-09" db="UniProtKB">
        <authorList>
            <consortium name="Ensembl"/>
        </authorList>
    </citation>
    <scope>IDENTIFICATION</scope>
</reference>
<dbReference type="Gene3D" id="2.10.70.10">
    <property type="entry name" value="Complement Module, domain 1"/>
    <property type="match status" value="1"/>
</dbReference>
<keyword evidence="18" id="KW-1185">Reference proteome</keyword>
<evidence type="ECO:0000256" key="3">
    <source>
        <dbReference type="ARBA" id="ARBA00022486"/>
    </source>
</evidence>
<comment type="subunit">
    <text evidence="15">Tetramer of two alpha and two beta chains; disulfide-linked. The hemoglobin/haptoglobin complex is composed of a haptoglobin dimer bound to two hemoglobin alpha-beta dimers. Interacts with CD163. Interacts with ERGIC3.</text>
</comment>